<keyword evidence="7" id="KW-1015">Disulfide bond</keyword>
<evidence type="ECO:0000313" key="10">
    <source>
        <dbReference type="Ensembl" id="ENSSRHP00000045568.1"/>
    </source>
</evidence>
<keyword evidence="5 8" id="KW-0372">Hormone</keyword>
<keyword evidence="11" id="KW-1185">Reference proteome</keyword>
<keyword evidence="6" id="KW-0732">Signal</keyword>
<sequence>MHCEGNYRVLYCIICYVLCEFSVILLLSCSHLLAHPVTDTADMTFSSPDAVEEAGEVSPDDFSVSDLNDLLQRVAVAGYSPMLNQENIKVPGQIPKEALRELLLEKPYRLIPPRGLWGSRRQFRKRGGGADCFWKYCV</sequence>
<evidence type="ECO:0000256" key="1">
    <source>
        <dbReference type="ARBA" id="ARBA00004613"/>
    </source>
</evidence>
<gene>
    <name evidence="10" type="primary">LOC107718818</name>
</gene>
<reference evidence="10" key="1">
    <citation type="submission" date="2025-08" db="UniProtKB">
        <authorList>
            <consortium name="Ensembl"/>
        </authorList>
    </citation>
    <scope>IDENTIFICATION</scope>
</reference>
<feature type="transmembrane region" description="Helical" evidence="9">
    <location>
        <begin position="9"/>
        <end position="34"/>
    </location>
</feature>
<dbReference type="Pfam" id="PF02083">
    <property type="entry name" value="Urotensin_II"/>
    <property type="match status" value="1"/>
</dbReference>
<keyword evidence="9" id="KW-0472">Membrane</keyword>
<keyword evidence="3" id="KW-0964">Secreted</keyword>
<dbReference type="PANTHER" id="PTHR14447">
    <property type="entry name" value="UROTENSIN 2"/>
    <property type="match status" value="1"/>
</dbReference>
<dbReference type="GO" id="GO:0005179">
    <property type="term" value="F:hormone activity"/>
    <property type="evidence" value="ECO:0007669"/>
    <property type="project" value="UniProtKB-KW"/>
</dbReference>
<name>A0A673J6A0_9TELE</name>
<evidence type="ECO:0000256" key="9">
    <source>
        <dbReference type="SAM" id="Phobius"/>
    </source>
</evidence>
<reference evidence="10" key="2">
    <citation type="submission" date="2025-09" db="UniProtKB">
        <authorList>
            <consortium name="Ensembl"/>
        </authorList>
    </citation>
    <scope>IDENTIFICATION</scope>
</reference>
<evidence type="ECO:0000256" key="6">
    <source>
        <dbReference type="ARBA" id="ARBA00022729"/>
    </source>
</evidence>
<evidence type="ECO:0000256" key="3">
    <source>
        <dbReference type="ARBA" id="ARBA00022525"/>
    </source>
</evidence>
<accession>A0A673J6A0</accession>
<dbReference type="Proteomes" id="UP000472270">
    <property type="component" value="Unassembled WGS sequence"/>
</dbReference>
<dbReference type="GO" id="GO:0097746">
    <property type="term" value="P:blood vessel diameter maintenance"/>
    <property type="evidence" value="ECO:0007669"/>
    <property type="project" value="InterPro"/>
</dbReference>
<keyword evidence="4" id="KW-0165">Cleavage on pair of basic residues</keyword>
<dbReference type="Ensembl" id="ENSSRHT00000046845.1">
    <property type="protein sequence ID" value="ENSSRHP00000045568.1"/>
    <property type="gene ID" value="ENSSRHG00000022989.1"/>
</dbReference>
<evidence type="ECO:0000256" key="2">
    <source>
        <dbReference type="ARBA" id="ARBA00006719"/>
    </source>
</evidence>
<comment type="subcellular location">
    <subcellularLocation>
        <location evidence="1 8">Secreted</location>
    </subcellularLocation>
</comment>
<evidence type="ECO:0000313" key="11">
    <source>
        <dbReference type="Proteomes" id="UP000472270"/>
    </source>
</evidence>
<dbReference type="AlphaFoldDB" id="A0A673J6A0"/>
<evidence type="ECO:0000256" key="8">
    <source>
        <dbReference type="RuleBase" id="RU000636"/>
    </source>
</evidence>
<evidence type="ECO:0000256" key="5">
    <source>
        <dbReference type="ARBA" id="ARBA00022702"/>
    </source>
</evidence>
<dbReference type="PROSITE" id="PS00984">
    <property type="entry name" value="UROTENSIN_II"/>
    <property type="match status" value="1"/>
</dbReference>
<evidence type="ECO:0000256" key="7">
    <source>
        <dbReference type="ARBA" id="ARBA00023157"/>
    </source>
</evidence>
<evidence type="ECO:0000256" key="4">
    <source>
        <dbReference type="ARBA" id="ARBA00022685"/>
    </source>
</evidence>
<organism evidence="10 11">
    <name type="scientific">Sinocyclocheilus rhinocerous</name>
    <dbReference type="NCBI Taxonomy" id="307959"/>
    <lineage>
        <taxon>Eukaryota</taxon>
        <taxon>Metazoa</taxon>
        <taxon>Chordata</taxon>
        <taxon>Craniata</taxon>
        <taxon>Vertebrata</taxon>
        <taxon>Euteleostomi</taxon>
        <taxon>Actinopterygii</taxon>
        <taxon>Neopterygii</taxon>
        <taxon>Teleostei</taxon>
        <taxon>Ostariophysi</taxon>
        <taxon>Cypriniformes</taxon>
        <taxon>Cyprinidae</taxon>
        <taxon>Cyprininae</taxon>
        <taxon>Sinocyclocheilus</taxon>
    </lineage>
</organism>
<keyword evidence="9" id="KW-0812">Transmembrane</keyword>
<comment type="similarity">
    <text evidence="2 8">Belongs to the urotensin-2 family.</text>
</comment>
<protein>
    <submittedName>
        <fullName evidence="10">Prepro-urotensin II-gamma-like</fullName>
    </submittedName>
</protein>
<dbReference type="InterPro" id="IPR001483">
    <property type="entry name" value="Urotensin_II"/>
</dbReference>
<dbReference type="PANTHER" id="PTHR14447:SF0">
    <property type="entry name" value="UROTENSIN-2"/>
    <property type="match status" value="1"/>
</dbReference>
<dbReference type="GO" id="GO:0008217">
    <property type="term" value="P:regulation of blood pressure"/>
    <property type="evidence" value="ECO:0007669"/>
    <property type="project" value="InterPro"/>
</dbReference>
<proteinExistence type="inferred from homology"/>
<dbReference type="GO" id="GO:0005576">
    <property type="term" value="C:extracellular region"/>
    <property type="evidence" value="ECO:0007669"/>
    <property type="project" value="UniProtKB-SubCell"/>
</dbReference>
<keyword evidence="9" id="KW-1133">Transmembrane helix</keyword>